<dbReference type="InterPro" id="IPR000182">
    <property type="entry name" value="GNAT_dom"/>
</dbReference>
<dbReference type="RefSeq" id="WP_008844469.1">
    <property type="nucleotide sequence ID" value="NZ_BAEN01000038.1"/>
</dbReference>
<proteinExistence type="predicted"/>
<organism evidence="2 3">
    <name type="scientific">Aliiglaciecola lipolytica E3</name>
    <dbReference type="NCBI Taxonomy" id="1127673"/>
    <lineage>
        <taxon>Bacteria</taxon>
        <taxon>Pseudomonadati</taxon>
        <taxon>Pseudomonadota</taxon>
        <taxon>Gammaproteobacteria</taxon>
        <taxon>Alteromonadales</taxon>
        <taxon>Alteromonadaceae</taxon>
        <taxon>Aliiglaciecola</taxon>
    </lineage>
</organism>
<dbReference type="EMBL" id="BAEN01000038">
    <property type="protein sequence ID" value="GAC14653.1"/>
    <property type="molecule type" value="Genomic_DNA"/>
</dbReference>
<dbReference type="CDD" id="cd04301">
    <property type="entry name" value="NAT_SF"/>
    <property type="match status" value="1"/>
</dbReference>
<dbReference type="SUPFAM" id="SSF55729">
    <property type="entry name" value="Acyl-CoA N-acyltransferases (Nat)"/>
    <property type="match status" value="1"/>
</dbReference>
<keyword evidence="3" id="KW-1185">Reference proteome</keyword>
<feature type="domain" description="N-acetyltransferase" evidence="1">
    <location>
        <begin position="3"/>
        <end position="137"/>
    </location>
</feature>
<dbReference type="Gene3D" id="3.40.630.30">
    <property type="match status" value="1"/>
</dbReference>
<dbReference type="GO" id="GO:0016747">
    <property type="term" value="F:acyltransferase activity, transferring groups other than amino-acyl groups"/>
    <property type="evidence" value="ECO:0007669"/>
    <property type="project" value="InterPro"/>
</dbReference>
<dbReference type="AlphaFoldDB" id="K6YDC9"/>
<accession>K6YDC9</accession>
<dbReference type="eggNOG" id="COG2153">
    <property type="taxonomic scope" value="Bacteria"/>
</dbReference>
<comment type="caution">
    <text evidence="2">The sequence shown here is derived from an EMBL/GenBank/DDBJ whole genome shotgun (WGS) entry which is preliminary data.</text>
</comment>
<dbReference type="STRING" id="1127673.GLIP_2025"/>
<dbReference type="PROSITE" id="PS51186">
    <property type="entry name" value="GNAT"/>
    <property type="match status" value="1"/>
</dbReference>
<gene>
    <name evidence="2" type="ORF">GLIP_2025</name>
</gene>
<name>K6YDC9_9ALTE</name>
<dbReference type="OrthoDB" id="9796171at2"/>
<reference evidence="2 3" key="1">
    <citation type="journal article" date="2017" name="Antonie Van Leeuwenhoek">
        <title>Rhizobium rhizosphaerae sp. nov., a novel species isolated from rice rhizosphere.</title>
        <authorList>
            <person name="Zhao J.J."/>
            <person name="Zhang J."/>
            <person name="Zhang R.J."/>
            <person name="Zhang C.W."/>
            <person name="Yin H.Q."/>
            <person name="Zhang X.X."/>
        </authorList>
    </citation>
    <scope>NUCLEOTIDE SEQUENCE [LARGE SCALE GENOMIC DNA]</scope>
    <source>
        <strain evidence="2 3">E3</strain>
    </source>
</reference>
<evidence type="ECO:0000313" key="3">
    <source>
        <dbReference type="Proteomes" id="UP000006334"/>
    </source>
</evidence>
<dbReference type="InterPro" id="IPR016181">
    <property type="entry name" value="Acyl_CoA_acyltransferase"/>
</dbReference>
<protein>
    <recommendedName>
        <fullName evidence="1">N-acetyltransferase domain-containing protein</fullName>
    </recommendedName>
</protein>
<sequence length="152" mass="17502">MTLTVKNVDWNEAKNVLSKLREKVFVYEWRIPRECEFDHQDMHAIHILVLDDNKQEIATGRLTSKGEIGRIAVVPKYRGPDVYHTLFKALIDNAERLGLQQVYVQCDLEGVDYYQKQGFNPVGSVYMDAGIARQKIACSTSEFSLQRVELTH</sequence>
<evidence type="ECO:0000259" key="1">
    <source>
        <dbReference type="PROSITE" id="PS51186"/>
    </source>
</evidence>
<dbReference type="Proteomes" id="UP000006334">
    <property type="component" value="Unassembled WGS sequence"/>
</dbReference>
<evidence type="ECO:0000313" key="2">
    <source>
        <dbReference type="EMBL" id="GAC14653.1"/>
    </source>
</evidence>
<dbReference type="Pfam" id="PF13673">
    <property type="entry name" value="Acetyltransf_10"/>
    <property type="match status" value="1"/>
</dbReference>